<reference evidence="4" key="1">
    <citation type="submission" date="2019-02" db="EMBL/GenBank/DDBJ databases">
        <authorList>
            <person name="Gruber-Vodicka R. H."/>
            <person name="Seah K. B. B."/>
        </authorList>
    </citation>
    <scope>NUCLEOTIDE SEQUENCE</scope>
    <source>
        <strain evidence="4">BECK_BZ197</strain>
        <strain evidence="5">BECK_BZ198</strain>
        <strain evidence="3">BECK_BZ199</strain>
    </source>
</reference>
<dbReference type="CDD" id="cd07572">
    <property type="entry name" value="nit"/>
    <property type="match status" value="1"/>
</dbReference>
<keyword evidence="1" id="KW-0378">Hydrolase</keyword>
<evidence type="ECO:0000259" key="2">
    <source>
        <dbReference type="PROSITE" id="PS50263"/>
    </source>
</evidence>
<dbReference type="PANTHER" id="PTHR23088">
    <property type="entry name" value="NITRILASE-RELATED"/>
    <property type="match status" value="1"/>
</dbReference>
<evidence type="ECO:0000256" key="1">
    <source>
        <dbReference type="ARBA" id="ARBA00022801"/>
    </source>
</evidence>
<dbReference type="SUPFAM" id="SSF56317">
    <property type="entry name" value="Carbon-nitrogen hydrolase"/>
    <property type="match status" value="1"/>
</dbReference>
<dbReference type="InterPro" id="IPR036526">
    <property type="entry name" value="C-N_Hydrolase_sf"/>
</dbReference>
<sequence length="274" mass="29910">MMNFSYKAAAIQLVSGVEPEANLQEAGKLVAQAARDGARLVVLPENFACMGRQGDSRGIRESHGHGPLQGFLSGLAREHGVWLIGGTIPLQAEDVRKERAASLVFDDQGNEVCRYDKIHLFDADVEGGERHRESDNIEPGANPVIWDTPFGRLGLSVCYDVRFPELFRFRSQGPDIIAVPSAFTAVTGKAHWEVLVRARAIENVAYVIAAAQGGVHENGRETHGHSMIVDPWGRILASHEREAGIVVAEIDPDSLQAARRSIPCLANRRIFCDG</sequence>
<organism evidence="4">
    <name type="scientific">Candidatus Kentrum sp. MB</name>
    <dbReference type="NCBI Taxonomy" id="2138164"/>
    <lineage>
        <taxon>Bacteria</taxon>
        <taxon>Pseudomonadati</taxon>
        <taxon>Pseudomonadota</taxon>
        <taxon>Gammaproteobacteria</taxon>
        <taxon>Candidatus Kentrum</taxon>
    </lineage>
</organism>
<dbReference type="PROSITE" id="PS50263">
    <property type="entry name" value="CN_HYDROLASE"/>
    <property type="match status" value="1"/>
</dbReference>
<name>A0A450XT33_9GAMM</name>
<dbReference type="Pfam" id="PF00795">
    <property type="entry name" value="CN_hydrolase"/>
    <property type="match status" value="1"/>
</dbReference>
<evidence type="ECO:0000313" key="3">
    <source>
        <dbReference type="EMBL" id="VFK31953.1"/>
    </source>
</evidence>
<evidence type="ECO:0000313" key="4">
    <source>
        <dbReference type="EMBL" id="VFK32408.1"/>
    </source>
</evidence>
<dbReference type="EMBL" id="CAADFO010000111">
    <property type="protein sequence ID" value="VFK32408.1"/>
    <property type="molecule type" value="Genomic_DNA"/>
</dbReference>
<dbReference type="InterPro" id="IPR045254">
    <property type="entry name" value="Nit1/2_C-N_Hydrolase"/>
</dbReference>
<protein>
    <submittedName>
        <fullName evidence="4">Nitrilase</fullName>
    </submittedName>
</protein>
<dbReference type="InterPro" id="IPR003010">
    <property type="entry name" value="C-N_Hydrolase"/>
</dbReference>
<dbReference type="PANTHER" id="PTHR23088:SF27">
    <property type="entry name" value="DEAMINATED GLUTATHIONE AMIDASE"/>
    <property type="match status" value="1"/>
</dbReference>
<evidence type="ECO:0000313" key="5">
    <source>
        <dbReference type="EMBL" id="VFK76191.1"/>
    </source>
</evidence>
<gene>
    <name evidence="4" type="ORF">BECKMB1821G_GA0114241_11116</name>
    <name evidence="5" type="ORF">BECKMB1821H_GA0114242_104523</name>
    <name evidence="3" type="ORF">BECKMB1821I_GA0114274_102831</name>
</gene>
<proteinExistence type="predicted"/>
<dbReference type="AlphaFoldDB" id="A0A450XT33"/>
<feature type="domain" description="CN hydrolase" evidence="2">
    <location>
        <begin position="6"/>
        <end position="252"/>
    </location>
</feature>
<dbReference type="EMBL" id="CAADFQ010000028">
    <property type="protein sequence ID" value="VFK31953.1"/>
    <property type="molecule type" value="Genomic_DNA"/>
</dbReference>
<dbReference type="Gene3D" id="3.60.110.10">
    <property type="entry name" value="Carbon-nitrogen hydrolase"/>
    <property type="match status" value="1"/>
</dbReference>
<dbReference type="EMBL" id="CAADGH010000045">
    <property type="protein sequence ID" value="VFK76191.1"/>
    <property type="molecule type" value="Genomic_DNA"/>
</dbReference>
<dbReference type="GO" id="GO:0016811">
    <property type="term" value="F:hydrolase activity, acting on carbon-nitrogen (but not peptide) bonds, in linear amides"/>
    <property type="evidence" value="ECO:0007669"/>
    <property type="project" value="InterPro"/>
</dbReference>
<accession>A0A450XT33</accession>